<gene>
    <name evidence="2" type="ORF">KXQ929_LOCUS40952</name>
</gene>
<feature type="transmembrane region" description="Helical" evidence="1">
    <location>
        <begin position="56"/>
        <end position="78"/>
    </location>
</feature>
<evidence type="ECO:0000313" key="3">
    <source>
        <dbReference type="Proteomes" id="UP000663868"/>
    </source>
</evidence>
<dbReference type="EMBL" id="CAJOBB010008846">
    <property type="protein sequence ID" value="CAF4216422.1"/>
    <property type="molecule type" value="Genomic_DNA"/>
</dbReference>
<keyword evidence="1" id="KW-1133">Transmembrane helix</keyword>
<dbReference type="AlphaFoldDB" id="A0A820CIB9"/>
<accession>A0A820CIB9</accession>
<evidence type="ECO:0000313" key="2">
    <source>
        <dbReference type="EMBL" id="CAF4216422.1"/>
    </source>
</evidence>
<protein>
    <submittedName>
        <fullName evidence="2">Uncharacterized protein</fullName>
    </submittedName>
</protein>
<reference evidence="2" key="1">
    <citation type="submission" date="2021-02" db="EMBL/GenBank/DDBJ databases">
        <authorList>
            <person name="Nowell W R."/>
        </authorList>
    </citation>
    <scope>NUCLEOTIDE SEQUENCE</scope>
</reference>
<dbReference type="Proteomes" id="UP000663868">
    <property type="component" value="Unassembled WGS sequence"/>
</dbReference>
<proteinExistence type="predicted"/>
<sequence length="151" mass="17615">MSGEDSEIESIHADINKNNLQIEQIDINRSLSSLATTGISLDNILRKCGDFGRFQILHYIFMNWISMSFGIISFYYVFGAAEPDHRCRLPKNIWPDDTQYNSINHTHELYINNYIPKTKDGKTWEKCIVYKIENQTNTLINCPNGWIYDRS</sequence>
<name>A0A820CIB9_9BILA</name>
<organism evidence="2 3">
    <name type="scientific">Adineta steineri</name>
    <dbReference type="NCBI Taxonomy" id="433720"/>
    <lineage>
        <taxon>Eukaryota</taxon>
        <taxon>Metazoa</taxon>
        <taxon>Spiralia</taxon>
        <taxon>Gnathifera</taxon>
        <taxon>Rotifera</taxon>
        <taxon>Eurotatoria</taxon>
        <taxon>Bdelloidea</taxon>
        <taxon>Adinetida</taxon>
        <taxon>Adinetidae</taxon>
        <taxon>Adineta</taxon>
    </lineage>
</organism>
<evidence type="ECO:0000256" key="1">
    <source>
        <dbReference type="SAM" id="Phobius"/>
    </source>
</evidence>
<comment type="caution">
    <text evidence="2">The sequence shown here is derived from an EMBL/GenBank/DDBJ whole genome shotgun (WGS) entry which is preliminary data.</text>
</comment>
<keyword evidence="1" id="KW-0812">Transmembrane</keyword>
<keyword evidence="1" id="KW-0472">Membrane</keyword>